<evidence type="ECO:0000313" key="3">
    <source>
        <dbReference type="Proteomes" id="UP001642409"/>
    </source>
</evidence>
<evidence type="ECO:0000313" key="2">
    <source>
        <dbReference type="EMBL" id="CAL6073451.1"/>
    </source>
</evidence>
<evidence type="ECO:0000256" key="1">
    <source>
        <dbReference type="SAM" id="Phobius"/>
    </source>
</evidence>
<keyword evidence="3" id="KW-1185">Reference proteome</keyword>
<proteinExistence type="predicted"/>
<protein>
    <submittedName>
        <fullName evidence="2">Hypothetical_protein</fullName>
    </submittedName>
</protein>
<sequence length="139" mass="16681">MQRQHNNTQLPYSTKSCYQQKDLQTKLHQPERANGESVRRCDNAVRDIWLERNVVGFLGIIGLERKCDDQRKQGDQYRRNLRCDVFLIIHVRTNTYSFYTRATDALVPIIPVYRRIIVYFSLAHVPCLQIFIQFFYYFQ</sequence>
<reference evidence="2 3" key="1">
    <citation type="submission" date="2024-07" db="EMBL/GenBank/DDBJ databases">
        <authorList>
            <person name="Akdeniz Z."/>
        </authorList>
    </citation>
    <scope>NUCLEOTIDE SEQUENCE [LARGE SCALE GENOMIC DNA]</scope>
</reference>
<feature type="transmembrane region" description="Helical" evidence="1">
    <location>
        <begin position="116"/>
        <end position="138"/>
    </location>
</feature>
<name>A0ABP1KZM3_9EUKA</name>
<keyword evidence="1" id="KW-0812">Transmembrane</keyword>
<keyword evidence="1" id="KW-0472">Membrane</keyword>
<comment type="caution">
    <text evidence="2">The sequence shown here is derived from an EMBL/GenBank/DDBJ whole genome shotgun (WGS) entry which is preliminary data.</text>
</comment>
<organism evidence="2 3">
    <name type="scientific">Hexamita inflata</name>
    <dbReference type="NCBI Taxonomy" id="28002"/>
    <lineage>
        <taxon>Eukaryota</taxon>
        <taxon>Metamonada</taxon>
        <taxon>Diplomonadida</taxon>
        <taxon>Hexamitidae</taxon>
        <taxon>Hexamitinae</taxon>
        <taxon>Hexamita</taxon>
    </lineage>
</organism>
<gene>
    <name evidence="2" type="ORF">HINF_LOCUS56107</name>
</gene>
<dbReference type="EMBL" id="CAXDID020000301">
    <property type="protein sequence ID" value="CAL6073451.1"/>
    <property type="molecule type" value="Genomic_DNA"/>
</dbReference>
<dbReference type="Proteomes" id="UP001642409">
    <property type="component" value="Unassembled WGS sequence"/>
</dbReference>
<accession>A0ABP1KZM3</accession>
<keyword evidence="1" id="KW-1133">Transmembrane helix</keyword>